<feature type="signal peptide" evidence="1">
    <location>
        <begin position="1"/>
        <end position="23"/>
    </location>
</feature>
<dbReference type="OrthoDB" id="9795361at2"/>
<dbReference type="InterPro" id="IPR011426">
    <property type="entry name" value="CamS"/>
</dbReference>
<dbReference type="PROSITE" id="PS51257">
    <property type="entry name" value="PROKAR_LIPOPROTEIN"/>
    <property type="match status" value="1"/>
</dbReference>
<organism evidence="2 3">
    <name type="scientific">Exiguobacterium aurantiacum</name>
    <dbReference type="NCBI Taxonomy" id="33987"/>
    <lineage>
        <taxon>Bacteria</taxon>
        <taxon>Bacillati</taxon>
        <taxon>Bacillota</taxon>
        <taxon>Bacilli</taxon>
        <taxon>Bacillales</taxon>
        <taxon>Bacillales Family XII. Incertae Sedis</taxon>
        <taxon>Exiguobacterium</taxon>
    </lineage>
</organism>
<gene>
    <name evidence="2" type="ORF">NCTC13163_02562</name>
</gene>
<dbReference type="RefSeq" id="WP_029336056.1">
    <property type="nucleotide sequence ID" value="NZ_UGGP01000001.1"/>
</dbReference>
<name>A0A377FWH7_9BACL</name>
<accession>A0A377FWH7</accession>
<reference evidence="2 3" key="1">
    <citation type="submission" date="2018-06" db="EMBL/GenBank/DDBJ databases">
        <authorList>
            <consortium name="Pathogen Informatics"/>
            <person name="Doyle S."/>
        </authorList>
    </citation>
    <scope>NUCLEOTIDE SEQUENCE [LARGE SCALE GENOMIC DNA]</scope>
    <source>
        <strain evidence="2 3">NCTC13163</strain>
    </source>
</reference>
<dbReference type="Proteomes" id="UP000254060">
    <property type="component" value="Unassembled WGS sequence"/>
</dbReference>
<dbReference type="STRING" id="1397694.GCA_000702585_03046"/>
<dbReference type="Gene3D" id="3.10.570.10">
    <property type="entry name" value="sex pheromone staph- cam373 precursor domain"/>
    <property type="match status" value="1"/>
</dbReference>
<dbReference type="AlphaFoldDB" id="A0A377FWH7"/>
<evidence type="ECO:0000313" key="3">
    <source>
        <dbReference type="Proteomes" id="UP000254060"/>
    </source>
</evidence>
<dbReference type="CDD" id="cd13441">
    <property type="entry name" value="CamS_repeat_1"/>
    <property type="match status" value="1"/>
</dbReference>
<dbReference type="CDD" id="cd13440">
    <property type="entry name" value="CamS_repeat_2"/>
    <property type="match status" value="1"/>
</dbReference>
<dbReference type="EMBL" id="UGGP01000001">
    <property type="protein sequence ID" value="STO09161.1"/>
    <property type="molecule type" value="Genomic_DNA"/>
</dbReference>
<proteinExistence type="predicted"/>
<sequence length="392" mass="43420">MKWKQLIIPAVAASLLLSGCSMKIPMGEEEATPTGNEPTSEGVTPAIEARDSYYQMVIPFKSAAARGLAQRQVSSSLELEEVELGLMRHSTGAFNPDQFAYQEGQLLNSGDVSRLLGRKDKSQEEGALVPLNPSYANGTAEVSEADFVDANKESPLYLASLVEQNYMRKADNGYELGGVSFALILNREYVFQAPNFGPTYTERLDEKKVIAEGERMANELVGQLREREDFKDLDINVALYMKSSQGSPTPGNYIKSAFVGKGDGVAAGDWKAIDERYYYFPSGTATNEVRDDAQKFTLFSDRIADVFPDFSGMIGKGFYQNGDLSRLEIDIPIQFYSRAELVGFTQHIVGLLENRWEYNRSVPVRINVTSLGGNQEVTIVFEEGMSAPKVYF</sequence>
<protein>
    <submittedName>
        <fullName evidence="2">Protein involved in sex pheromone biosynthesis</fullName>
    </submittedName>
</protein>
<dbReference type="Pfam" id="PF07537">
    <property type="entry name" value="CamS"/>
    <property type="match status" value="1"/>
</dbReference>
<evidence type="ECO:0000313" key="2">
    <source>
        <dbReference type="EMBL" id="STO09161.1"/>
    </source>
</evidence>
<dbReference type="PIRSF" id="PIRSF012509">
    <property type="entry name" value="CamS"/>
    <property type="match status" value="1"/>
</dbReference>
<evidence type="ECO:0000256" key="1">
    <source>
        <dbReference type="SAM" id="SignalP"/>
    </source>
</evidence>
<keyword evidence="1" id="KW-0732">Signal</keyword>
<feature type="chain" id="PRO_5039627445" evidence="1">
    <location>
        <begin position="24"/>
        <end position="392"/>
    </location>
</feature>